<sequence length="78" mass="8663">MNDCFSSSQLAVVATEQRHFRNKLIIVDSSDGLFHCGGWMEGANVSQRKDSEVIVEQFAYKSYPKAGYLTAVDTEALT</sequence>
<dbReference type="EMBL" id="JYDR01000057">
    <property type="protein sequence ID" value="KRY71458.1"/>
    <property type="molecule type" value="Genomic_DNA"/>
</dbReference>
<accession>A0A0V1EDN0</accession>
<evidence type="ECO:0000313" key="1">
    <source>
        <dbReference type="EMBL" id="KRY71458.1"/>
    </source>
</evidence>
<dbReference type="AlphaFoldDB" id="A0A0V1EDN0"/>
<comment type="caution">
    <text evidence="1">The sequence shown here is derived from an EMBL/GenBank/DDBJ whole genome shotgun (WGS) entry which is preliminary data.</text>
</comment>
<organism evidence="1 2">
    <name type="scientific">Trichinella pseudospiralis</name>
    <name type="common">Parasitic roundworm</name>
    <dbReference type="NCBI Taxonomy" id="6337"/>
    <lineage>
        <taxon>Eukaryota</taxon>
        <taxon>Metazoa</taxon>
        <taxon>Ecdysozoa</taxon>
        <taxon>Nematoda</taxon>
        <taxon>Enoplea</taxon>
        <taxon>Dorylaimia</taxon>
        <taxon>Trichinellida</taxon>
        <taxon>Trichinellidae</taxon>
        <taxon>Trichinella</taxon>
    </lineage>
</organism>
<name>A0A0V1EDN0_TRIPS</name>
<reference evidence="1 2" key="1">
    <citation type="submission" date="2015-01" db="EMBL/GenBank/DDBJ databases">
        <title>Evolution of Trichinella species and genotypes.</title>
        <authorList>
            <person name="Korhonen P.K."/>
            <person name="Edoardo P."/>
            <person name="Giuseppe L.R."/>
            <person name="Gasser R.B."/>
        </authorList>
    </citation>
    <scope>NUCLEOTIDE SEQUENCE [LARGE SCALE GENOMIC DNA]</scope>
    <source>
        <strain evidence="1">ISS13</strain>
    </source>
</reference>
<proteinExistence type="predicted"/>
<protein>
    <submittedName>
        <fullName evidence="1">Uncharacterized protein</fullName>
    </submittedName>
</protein>
<evidence type="ECO:0000313" key="2">
    <source>
        <dbReference type="Proteomes" id="UP000054632"/>
    </source>
</evidence>
<dbReference type="Proteomes" id="UP000054632">
    <property type="component" value="Unassembled WGS sequence"/>
</dbReference>
<gene>
    <name evidence="1" type="ORF">T4A_7689</name>
</gene>